<comment type="caution">
    <text evidence="4">The sequence shown here is derived from an EMBL/GenBank/DDBJ whole genome shotgun (WGS) entry which is preliminary data.</text>
</comment>
<dbReference type="Proteomes" id="UP000029387">
    <property type="component" value="Unassembled WGS sequence"/>
</dbReference>
<dbReference type="InterPro" id="IPR011010">
    <property type="entry name" value="DNA_brk_join_enz"/>
</dbReference>
<dbReference type="Pfam" id="PF00589">
    <property type="entry name" value="Phage_integrase"/>
    <property type="match status" value="1"/>
</dbReference>
<evidence type="ECO:0000259" key="3">
    <source>
        <dbReference type="Pfam" id="PF00589"/>
    </source>
</evidence>
<dbReference type="AlphaFoldDB" id="A0A087S2R2"/>
<dbReference type="InterPro" id="IPR002104">
    <property type="entry name" value="Integrase_catalytic"/>
</dbReference>
<organism evidence="4 5">
    <name type="scientific">Marine Group I thaumarchaeote SCGC AAA799-P11</name>
    <dbReference type="NCBI Taxonomy" id="1502295"/>
    <lineage>
        <taxon>Archaea</taxon>
        <taxon>Nitrososphaerota</taxon>
        <taxon>Marine Group I</taxon>
    </lineage>
</organism>
<dbReference type="SUPFAM" id="SSF56349">
    <property type="entry name" value="DNA breaking-rejoining enzymes"/>
    <property type="match status" value="1"/>
</dbReference>
<proteinExistence type="predicted"/>
<dbReference type="GO" id="GO:0015074">
    <property type="term" value="P:DNA integration"/>
    <property type="evidence" value="ECO:0007669"/>
    <property type="project" value="InterPro"/>
</dbReference>
<protein>
    <submittedName>
        <fullName evidence="4">Integrase family protein</fullName>
    </submittedName>
</protein>
<dbReference type="GO" id="GO:0006310">
    <property type="term" value="P:DNA recombination"/>
    <property type="evidence" value="ECO:0007669"/>
    <property type="project" value="UniProtKB-KW"/>
</dbReference>
<dbReference type="CDD" id="cd00397">
    <property type="entry name" value="DNA_BRE_C"/>
    <property type="match status" value="1"/>
</dbReference>
<keyword evidence="5" id="KW-1185">Reference proteome</keyword>
<evidence type="ECO:0000256" key="2">
    <source>
        <dbReference type="SAM" id="Coils"/>
    </source>
</evidence>
<evidence type="ECO:0000313" key="4">
    <source>
        <dbReference type="EMBL" id="KFM20016.1"/>
    </source>
</evidence>
<name>A0A087S2R2_9ARCH</name>
<evidence type="ECO:0000256" key="1">
    <source>
        <dbReference type="ARBA" id="ARBA00023172"/>
    </source>
</evidence>
<keyword evidence="1" id="KW-0233">DNA recombination</keyword>
<dbReference type="EMBL" id="JOSZ01000003">
    <property type="protein sequence ID" value="KFM20016.1"/>
    <property type="molecule type" value="Genomic_DNA"/>
</dbReference>
<sequence length="380" mass="44922">MVLRQLARNKTTFMEKIASKDQSTKESYRYVIENFENYCMEKTGNANYVLELKESSTEEIFDFLQAWINHNSRLSASTTRLYFSKLKKYLYHMGIKLHPQDIKEELSFKHSVQEDLYGLKLEDIQNIVKSLRYKHKVQFICQASSLMRISELIQLRKKHLISNGENIIVKIPAQIAKFKKGRTTFFSKEASKLLRPILREKEDNDLIFGSSENKVNSKLNSEQILRKALIRIGLDMKYETTNRFMINTHSFRAYGITRLSRHDPNFAKKIAGQKGYLLQYDRMTDEEKLELYQKFEIDLIIDNNTKLKKEKQILESELETTENLKARIKALEEEKEESKESKALYKQEMELMSKKKHITIEDLQEQMQEMAKAIKELKKE</sequence>
<dbReference type="GO" id="GO:0003677">
    <property type="term" value="F:DNA binding"/>
    <property type="evidence" value="ECO:0007669"/>
    <property type="project" value="InterPro"/>
</dbReference>
<evidence type="ECO:0000313" key="5">
    <source>
        <dbReference type="Proteomes" id="UP000029387"/>
    </source>
</evidence>
<dbReference type="Gene3D" id="1.10.443.10">
    <property type="entry name" value="Intergrase catalytic core"/>
    <property type="match status" value="1"/>
</dbReference>
<accession>A0A087S2R2</accession>
<gene>
    <name evidence="4" type="ORF">AAA799P11_00321</name>
</gene>
<keyword evidence="2" id="KW-0175">Coiled coil</keyword>
<dbReference type="InterPro" id="IPR013762">
    <property type="entry name" value="Integrase-like_cat_sf"/>
</dbReference>
<reference evidence="4 5" key="1">
    <citation type="submission" date="2014-06" db="EMBL/GenBank/DDBJ databases">
        <authorList>
            <person name="Ngugi D.K."/>
            <person name="Blom J."/>
            <person name="Alam I."/>
            <person name="Rashid M."/>
            <person name="Baalawi W."/>
            <person name="Zhang G."/>
            <person name="Hikmawan T."/>
            <person name="Guan Y."/>
            <person name="Antunes A."/>
            <person name="Siam R."/>
            <person name="El-Dorry H."/>
            <person name="Bajic V."/>
            <person name="Stingl U."/>
        </authorList>
    </citation>
    <scope>NUCLEOTIDE SEQUENCE [LARGE SCALE GENOMIC DNA]</scope>
    <source>
        <strain evidence="4">SCGC AAA799-P11</strain>
    </source>
</reference>
<feature type="coiled-coil region" evidence="2">
    <location>
        <begin position="297"/>
        <end position="380"/>
    </location>
</feature>
<feature type="domain" description="Tyr recombinase" evidence="3">
    <location>
        <begin position="123"/>
        <end position="263"/>
    </location>
</feature>